<dbReference type="GO" id="GO:0008615">
    <property type="term" value="P:pyridoxine biosynthetic process"/>
    <property type="evidence" value="ECO:0007669"/>
    <property type="project" value="UniProtKB-UniRule"/>
</dbReference>
<evidence type="ECO:0000256" key="12">
    <source>
        <dbReference type="HAMAP-Rule" id="MF_00160"/>
    </source>
</evidence>
<evidence type="ECO:0000313" key="15">
    <source>
        <dbReference type="EMBL" id="TCS39985.1"/>
    </source>
</evidence>
<evidence type="ECO:0000256" key="3">
    <source>
        <dbReference type="ARBA" id="ARBA00006904"/>
    </source>
</evidence>
<dbReference type="InterPro" id="IPR020578">
    <property type="entry name" value="Aminotrans_V_PyrdxlP_BS"/>
</dbReference>
<reference evidence="15 16" key="1">
    <citation type="submission" date="2019-03" db="EMBL/GenBank/DDBJ databases">
        <title>Genomic Encyclopedia of Archaeal and Bacterial Type Strains, Phase II (KMG-II): from individual species to whole genera.</title>
        <authorList>
            <person name="Goeker M."/>
        </authorList>
    </citation>
    <scope>NUCLEOTIDE SEQUENCE [LARGE SCALE GENOMIC DNA]</scope>
    <source>
        <strain evidence="15 16">DSM 15388</strain>
    </source>
</reference>
<feature type="binding site" evidence="12">
    <location>
        <position position="105"/>
    </location>
    <ligand>
        <name>pyridoxal 5'-phosphate</name>
        <dbReference type="ChEBI" id="CHEBI:597326"/>
    </ligand>
</feature>
<dbReference type="InterPro" id="IPR015424">
    <property type="entry name" value="PyrdxlP-dep_Trfase"/>
</dbReference>
<dbReference type="NCBIfam" id="NF003764">
    <property type="entry name" value="PRK05355.1"/>
    <property type="match status" value="1"/>
</dbReference>
<dbReference type="RefSeq" id="WP_132702201.1">
    <property type="nucleotide sequence ID" value="NZ_SLZR01000011.1"/>
</dbReference>
<proteinExistence type="inferred from homology"/>
<feature type="binding site" evidence="12">
    <location>
        <position position="175"/>
    </location>
    <ligand>
        <name>pyridoxal 5'-phosphate</name>
        <dbReference type="ChEBI" id="CHEBI:597326"/>
    </ligand>
</feature>
<dbReference type="Proteomes" id="UP000295793">
    <property type="component" value="Unassembled WGS sequence"/>
</dbReference>
<dbReference type="HAMAP" id="MF_00160">
    <property type="entry name" value="SerC_aminotrans_5"/>
    <property type="match status" value="1"/>
</dbReference>
<evidence type="ECO:0000256" key="8">
    <source>
        <dbReference type="ARBA" id="ARBA00023096"/>
    </source>
</evidence>
<comment type="catalytic activity">
    <reaction evidence="10 12">
        <text>4-(phosphooxy)-L-threonine + 2-oxoglutarate = (R)-3-hydroxy-2-oxo-4-phosphooxybutanoate + L-glutamate</text>
        <dbReference type="Rhea" id="RHEA:16573"/>
        <dbReference type="ChEBI" id="CHEBI:16810"/>
        <dbReference type="ChEBI" id="CHEBI:29985"/>
        <dbReference type="ChEBI" id="CHEBI:58452"/>
        <dbReference type="ChEBI" id="CHEBI:58538"/>
        <dbReference type="EC" id="2.6.1.52"/>
    </reaction>
</comment>
<keyword evidence="8 12" id="KW-0664">Pyridoxine biosynthesis</keyword>
<sequence>MAGANRTYNFCSGPAMLPEEVLLKAQSELLSYQGCGMSVMSLSHRSDAFLSILSQAENRLRSLLNIPDHYHVLFTQGGASAQFASIPLNLMQPGKPGGYLDSGYWAQKAIAEAERYGPVKVVASAAESNYSRALLNGEYSVGAKLSYLHYTPNETIDGVAFPDVPQSGQVPLVADMSSCILSAPLNVADFGVIYAGAQKNIGPAGLTLVIIRDDLLERCGDRVPRLMNYATLASQNSMANTPPTFAIYMANLVFEWLLENGGIPQIEKQNQRKAELLYNAIDSSSLFTNAVEQGSRSAMNVPFSCASAELNERFVRQAEQAGLMNLKGHRSRGGMRASIYNAMPYSGVEALVNFMQKFESQYV</sequence>
<comment type="pathway">
    <text evidence="1 12">Cofactor biosynthesis; pyridoxine 5'-phosphate biosynthesis; pyridoxine 5'-phosphate from D-erythrose 4-phosphate: step 3/5.</text>
</comment>
<evidence type="ECO:0000256" key="9">
    <source>
        <dbReference type="ARBA" id="ARBA00023299"/>
    </source>
</evidence>
<evidence type="ECO:0000256" key="13">
    <source>
        <dbReference type="RuleBase" id="RU004505"/>
    </source>
</evidence>
<dbReference type="SUPFAM" id="SSF53383">
    <property type="entry name" value="PLP-dependent transferases"/>
    <property type="match status" value="1"/>
</dbReference>
<evidence type="ECO:0000256" key="4">
    <source>
        <dbReference type="ARBA" id="ARBA00022576"/>
    </source>
</evidence>
<keyword evidence="16" id="KW-1185">Reference proteome</keyword>
<evidence type="ECO:0000256" key="6">
    <source>
        <dbReference type="ARBA" id="ARBA00022679"/>
    </source>
</evidence>
<feature type="binding site" evidence="12">
    <location>
        <begin position="240"/>
        <end position="241"/>
    </location>
    <ligand>
        <name>pyridoxal 5'-phosphate</name>
        <dbReference type="ChEBI" id="CHEBI:597326"/>
    </ligand>
</feature>
<dbReference type="InterPro" id="IPR022278">
    <property type="entry name" value="Pser_aminoTfrase"/>
</dbReference>
<evidence type="ECO:0000256" key="2">
    <source>
        <dbReference type="ARBA" id="ARBA00005099"/>
    </source>
</evidence>
<accession>A0A4R3I5C7</accession>
<dbReference type="InterPro" id="IPR015421">
    <property type="entry name" value="PyrdxlP-dep_Trfase_major"/>
</dbReference>
<feature type="domain" description="Aminotransferase class V" evidence="14">
    <location>
        <begin position="8"/>
        <end position="351"/>
    </location>
</feature>
<feature type="binding site" evidence="12">
    <location>
        <position position="12"/>
    </location>
    <ligand>
        <name>L-glutamate</name>
        <dbReference type="ChEBI" id="CHEBI:29985"/>
    </ligand>
</feature>
<dbReference type="GO" id="GO:0030170">
    <property type="term" value="F:pyridoxal phosphate binding"/>
    <property type="evidence" value="ECO:0007669"/>
    <property type="project" value="UniProtKB-UniRule"/>
</dbReference>
<dbReference type="PANTHER" id="PTHR43247">
    <property type="entry name" value="PHOSPHOSERINE AMINOTRANSFERASE"/>
    <property type="match status" value="1"/>
</dbReference>
<feature type="binding site" evidence="12">
    <location>
        <position position="198"/>
    </location>
    <ligand>
        <name>pyridoxal 5'-phosphate</name>
        <dbReference type="ChEBI" id="CHEBI:597326"/>
    </ligand>
</feature>
<dbReference type="NCBIfam" id="TIGR01364">
    <property type="entry name" value="serC_1"/>
    <property type="match status" value="1"/>
</dbReference>
<keyword evidence="6 12" id="KW-0808">Transferase</keyword>
<dbReference type="InterPro" id="IPR000192">
    <property type="entry name" value="Aminotrans_V_dom"/>
</dbReference>
<keyword evidence="4 12" id="KW-0032">Aminotransferase</keyword>
<evidence type="ECO:0000256" key="11">
    <source>
        <dbReference type="ARBA" id="ARBA00049007"/>
    </source>
</evidence>
<organism evidence="15 16">
    <name type="scientific">Reinekea marinisedimentorum</name>
    <dbReference type="NCBI Taxonomy" id="230495"/>
    <lineage>
        <taxon>Bacteria</taxon>
        <taxon>Pseudomonadati</taxon>
        <taxon>Pseudomonadota</taxon>
        <taxon>Gammaproteobacteria</taxon>
        <taxon>Oceanospirillales</taxon>
        <taxon>Saccharospirillaceae</taxon>
        <taxon>Reinekea</taxon>
    </lineage>
</organism>
<protein>
    <recommendedName>
        <fullName evidence="12">Phosphoserine aminotransferase</fullName>
        <ecNumber evidence="12">2.6.1.52</ecNumber>
    </recommendedName>
    <alternativeName>
        <fullName evidence="12">Phosphohydroxythreonine aminotransferase</fullName>
        <shortName evidence="12">PSAT</shortName>
    </alternativeName>
</protein>
<feature type="binding site" evidence="12">
    <location>
        <begin position="79"/>
        <end position="80"/>
    </location>
    <ligand>
        <name>pyridoxal 5'-phosphate</name>
        <dbReference type="ChEBI" id="CHEBI:597326"/>
    </ligand>
</feature>
<keyword evidence="9 12" id="KW-0718">Serine biosynthesis</keyword>
<dbReference type="OrthoDB" id="9809412at2"/>
<dbReference type="EC" id="2.6.1.52" evidence="12"/>
<keyword evidence="5 12" id="KW-0028">Amino-acid biosynthesis</keyword>
<comment type="function">
    <text evidence="12">Catalyzes the reversible conversion of 3-phosphohydroxypyruvate to phosphoserine and of 3-hydroxy-2-oxo-4-phosphonooxybutanoate to phosphohydroxythreonine.</text>
</comment>
<dbReference type="GO" id="GO:0005737">
    <property type="term" value="C:cytoplasm"/>
    <property type="evidence" value="ECO:0007669"/>
    <property type="project" value="UniProtKB-SubCell"/>
</dbReference>
<dbReference type="Gene3D" id="3.90.1150.10">
    <property type="entry name" value="Aspartate Aminotransferase, domain 1"/>
    <property type="match status" value="1"/>
</dbReference>
<comment type="pathway">
    <text evidence="2 12 13">Amino-acid biosynthesis; L-serine biosynthesis; L-serine from 3-phospho-D-glycerate: step 2/3.</text>
</comment>
<dbReference type="FunFam" id="3.40.640.10:FF:000010">
    <property type="entry name" value="Phosphoserine aminotransferase"/>
    <property type="match status" value="1"/>
</dbReference>
<dbReference type="PANTHER" id="PTHR43247:SF1">
    <property type="entry name" value="PHOSPHOSERINE AMINOTRANSFERASE"/>
    <property type="match status" value="1"/>
</dbReference>
<dbReference type="EMBL" id="SLZR01000011">
    <property type="protein sequence ID" value="TCS39985.1"/>
    <property type="molecule type" value="Genomic_DNA"/>
</dbReference>
<dbReference type="Pfam" id="PF00266">
    <property type="entry name" value="Aminotran_5"/>
    <property type="match status" value="1"/>
</dbReference>
<feature type="modified residue" description="N6-(pyridoxal phosphate)lysine" evidence="12">
    <location>
        <position position="199"/>
    </location>
</feature>
<feature type="binding site" evidence="12">
    <location>
        <position position="155"/>
    </location>
    <ligand>
        <name>pyridoxal 5'-phosphate</name>
        <dbReference type="ChEBI" id="CHEBI:597326"/>
    </ligand>
</feature>
<dbReference type="AlphaFoldDB" id="A0A4R3I5C7"/>
<keyword evidence="7 12" id="KW-0663">Pyridoxal phosphate</keyword>
<dbReference type="InterPro" id="IPR015422">
    <property type="entry name" value="PyrdxlP-dep_Trfase_small"/>
</dbReference>
<dbReference type="Gene3D" id="3.40.640.10">
    <property type="entry name" value="Type I PLP-dependent aspartate aminotransferase-like (Major domain)"/>
    <property type="match status" value="1"/>
</dbReference>
<evidence type="ECO:0000256" key="10">
    <source>
        <dbReference type="ARBA" id="ARBA00047630"/>
    </source>
</evidence>
<dbReference type="UniPathway" id="UPA00135">
    <property type="reaction ID" value="UER00197"/>
</dbReference>
<evidence type="ECO:0000256" key="5">
    <source>
        <dbReference type="ARBA" id="ARBA00022605"/>
    </source>
</evidence>
<evidence type="ECO:0000256" key="7">
    <source>
        <dbReference type="ARBA" id="ARBA00022898"/>
    </source>
</evidence>
<dbReference type="UniPathway" id="UPA00244">
    <property type="reaction ID" value="UER00311"/>
</dbReference>
<evidence type="ECO:0000313" key="16">
    <source>
        <dbReference type="Proteomes" id="UP000295793"/>
    </source>
</evidence>
<comment type="catalytic activity">
    <reaction evidence="11 12 13">
        <text>O-phospho-L-serine + 2-oxoglutarate = 3-phosphooxypyruvate + L-glutamate</text>
        <dbReference type="Rhea" id="RHEA:14329"/>
        <dbReference type="ChEBI" id="CHEBI:16810"/>
        <dbReference type="ChEBI" id="CHEBI:18110"/>
        <dbReference type="ChEBI" id="CHEBI:29985"/>
        <dbReference type="ChEBI" id="CHEBI:57524"/>
        <dbReference type="EC" id="2.6.1.52"/>
    </reaction>
</comment>
<dbReference type="FunFam" id="3.90.1150.10:FF:000006">
    <property type="entry name" value="Phosphoserine aminotransferase"/>
    <property type="match status" value="1"/>
</dbReference>
<dbReference type="PIRSF" id="PIRSF000525">
    <property type="entry name" value="SerC"/>
    <property type="match status" value="1"/>
</dbReference>
<evidence type="ECO:0000256" key="1">
    <source>
        <dbReference type="ARBA" id="ARBA00004915"/>
    </source>
</evidence>
<feature type="binding site" evidence="12">
    <location>
        <position position="45"/>
    </location>
    <ligand>
        <name>L-glutamate</name>
        <dbReference type="ChEBI" id="CHEBI:29985"/>
    </ligand>
</feature>
<name>A0A4R3I5C7_9GAMM</name>
<comment type="subunit">
    <text evidence="12">Homodimer.</text>
</comment>
<dbReference type="PROSITE" id="PS00595">
    <property type="entry name" value="AA_TRANSFER_CLASS_5"/>
    <property type="match status" value="1"/>
</dbReference>
<evidence type="ECO:0000259" key="14">
    <source>
        <dbReference type="Pfam" id="PF00266"/>
    </source>
</evidence>
<comment type="subcellular location">
    <subcellularLocation>
        <location evidence="12">Cytoplasm</location>
    </subcellularLocation>
</comment>
<dbReference type="GO" id="GO:0006564">
    <property type="term" value="P:L-serine biosynthetic process"/>
    <property type="evidence" value="ECO:0007669"/>
    <property type="project" value="UniProtKB-UniRule"/>
</dbReference>
<comment type="similarity">
    <text evidence="3 12">Belongs to the class-V pyridoxal-phosphate-dependent aminotransferase family. SerC subfamily.</text>
</comment>
<comment type="cofactor">
    <cofactor evidence="12">
        <name>pyridoxal 5'-phosphate</name>
        <dbReference type="ChEBI" id="CHEBI:597326"/>
    </cofactor>
    <text evidence="12">Binds 1 pyridoxal phosphate per subunit.</text>
</comment>
<keyword evidence="12" id="KW-0963">Cytoplasm</keyword>
<gene>
    <name evidence="12" type="primary">serC</name>
    <name evidence="15" type="ORF">BCF53_11178</name>
</gene>
<comment type="caution">
    <text evidence="15">The sequence shown here is derived from an EMBL/GenBank/DDBJ whole genome shotgun (WGS) entry which is preliminary data.</text>
</comment>
<dbReference type="GO" id="GO:0004648">
    <property type="term" value="F:O-phospho-L-serine:2-oxoglutarate aminotransferase activity"/>
    <property type="evidence" value="ECO:0007669"/>
    <property type="project" value="UniProtKB-UniRule"/>
</dbReference>